<comment type="similarity">
    <text evidence="1 2">Belongs to the BolA/IbaG family.</text>
</comment>
<dbReference type="Proteomes" id="UP000177583">
    <property type="component" value="Unassembled WGS sequence"/>
</dbReference>
<protein>
    <submittedName>
        <fullName evidence="3">ATP-binding protein</fullName>
    </submittedName>
</protein>
<dbReference type="GO" id="GO:0005524">
    <property type="term" value="F:ATP binding"/>
    <property type="evidence" value="ECO:0007669"/>
    <property type="project" value="UniProtKB-KW"/>
</dbReference>
<evidence type="ECO:0000313" key="4">
    <source>
        <dbReference type="Proteomes" id="UP000177583"/>
    </source>
</evidence>
<dbReference type="EMBL" id="MFNF01000050">
    <property type="protein sequence ID" value="OGH00085.1"/>
    <property type="molecule type" value="Genomic_DNA"/>
</dbReference>
<dbReference type="InterPro" id="IPR002634">
    <property type="entry name" value="BolA"/>
</dbReference>
<dbReference type="PANTHER" id="PTHR46229:SF2">
    <property type="entry name" value="BOLA-LIKE PROTEIN 1"/>
    <property type="match status" value="1"/>
</dbReference>
<dbReference type="InterPro" id="IPR036065">
    <property type="entry name" value="BolA-like_sf"/>
</dbReference>
<sequence length="75" mass="8153">MATHSEVKAKIEAALPGALVEVEDLTGKMDHFSVKVGSAAFEGKTLVEQHQMIYQALGMGTREEIHALAIQTYKP</sequence>
<evidence type="ECO:0000313" key="3">
    <source>
        <dbReference type="EMBL" id="OGH00085.1"/>
    </source>
</evidence>
<dbReference type="Pfam" id="PF01722">
    <property type="entry name" value="BolA"/>
    <property type="match status" value="1"/>
</dbReference>
<dbReference type="Gene3D" id="3.30.300.90">
    <property type="entry name" value="BolA-like"/>
    <property type="match status" value="1"/>
</dbReference>
<keyword evidence="3" id="KW-0067">ATP-binding</keyword>
<reference evidence="3 4" key="1">
    <citation type="journal article" date="2016" name="Nat. Commun.">
        <title>Thousands of microbial genomes shed light on interconnected biogeochemical processes in an aquifer system.</title>
        <authorList>
            <person name="Anantharaman K."/>
            <person name="Brown C.T."/>
            <person name="Hug L.A."/>
            <person name="Sharon I."/>
            <person name="Castelle C.J."/>
            <person name="Probst A.J."/>
            <person name="Thomas B.C."/>
            <person name="Singh A."/>
            <person name="Wilkins M.J."/>
            <person name="Karaoz U."/>
            <person name="Brodie E.L."/>
            <person name="Williams K.H."/>
            <person name="Hubbard S.S."/>
            <person name="Banfield J.F."/>
        </authorList>
    </citation>
    <scope>NUCLEOTIDE SEQUENCE [LARGE SCALE GENOMIC DNA]</scope>
</reference>
<dbReference type="SUPFAM" id="SSF82657">
    <property type="entry name" value="BolA-like"/>
    <property type="match status" value="1"/>
</dbReference>
<gene>
    <name evidence="3" type="ORF">A2557_04360</name>
</gene>
<dbReference type="InterPro" id="IPR050961">
    <property type="entry name" value="BolA/IbaG_stress_morph_reg"/>
</dbReference>
<keyword evidence="3" id="KW-0547">Nucleotide-binding</keyword>
<evidence type="ECO:0000256" key="2">
    <source>
        <dbReference type="RuleBase" id="RU003860"/>
    </source>
</evidence>
<name>A0A1F6GPL8_9PROT</name>
<organism evidence="3 4">
    <name type="scientific">Candidatus Lambdaproteobacteria bacterium RIFOXYD2_FULL_56_26</name>
    <dbReference type="NCBI Taxonomy" id="1817773"/>
    <lineage>
        <taxon>Bacteria</taxon>
        <taxon>Pseudomonadati</taxon>
        <taxon>Pseudomonadota</taxon>
        <taxon>Candidatus Lambdaproteobacteria</taxon>
    </lineage>
</organism>
<dbReference type="PANTHER" id="PTHR46229">
    <property type="entry name" value="BOLA TRANSCRIPTION REGULATOR"/>
    <property type="match status" value="1"/>
</dbReference>
<comment type="caution">
    <text evidence="3">The sequence shown here is derived from an EMBL/GenBank/DDBJ whole genome shotgun (WGS) entry which is preliminary data.</text>
</comment>
<accession>A0A1F6GPL8</accession>
<dbReference type="PIRSF" id="PIRSF003113">
    <property type="entry name" value="BolA"/>
    <property type="match status" value="1"/>
</dbReference>
<evidence type="ECO:0000256" key="1">
    <source>
        <dbReference type="ARBA" id="ARBA00005578"/>
    </source>
</evidence>
<dbReference type="AlphaFoldDB" id="A0A1F6GPL8"/>
<proteinExistence type="inferred from homology"/>